<feature type="region of interest" description="Disordered" evidence="1">
    <location>
        <begin position="81"/>
        <end position="143"/>
    </location>
</feature>
<name>A0A4R3YGK7_9GAMM</name>
<sequence>MTNSSHTTIRRYLVALSLVLAIPLAVAQTTTPATQPKPAAQQPRPVVIVQPSANQRWQQAANQQRVQNQIQQNAVQQQIRQANSAQLRQNTTDPNLQKQMDQSNQSQQQLYRAQQQDAVQRYNATPQQPMENRAPVSAGSAGH</sequence>
<feature type="signal peptide" evidence="2">
    <location>
        <begin position="1"/>
        <end position="27"/>
    </location>
</feature>
<dbReference type="Proteomes" id="UP000295645">
    <property type="component" value="Unassembled WGS sequence"/>
</dbReference>
<evidence type="ECO:0000313" key="4">
    <source>
        <dbReference type="Proteomes" id="UP000295645"/>
    </source>
</evidence>
<keyword evidence="2" id="KW-0732">Signal</keyword>
<accession>A0A4R3YGK7</accession>
<feature type="chain" id="PRO_5020411664" evidence="2">
    <location>
        <begin position="28"/>
        <end position="143"/>
    </location>
</feature>
<feature type="compositionally biased region" description="Low complexity" evidence="1">
    <location>
        <begin position="97"/>
        <end position="120"/>
    </location>
</feature>
<evidence type="ECO:0000313" key="3">
    <source>
        <dbReference type="EMBL" id="TCV91316.1"/>
    </source>
</evidence>
<organism evidence="3 4">
    <name type="scientific">Luteibacter rhizovicinus</name>
    <dbReference type="NCBI Taxonomy" id="242606"/>
    <lineage>
        <taxon>Bacteria</taxon>
        <taxon>Pseudomonadati</taxon>
        <taxon>Pseudomonadota</taxon>
        <taxon>Gammaproteobacteria</taxon>
        <taxon>Lysobacterales</taxon>
        <taxon>Rhodanobacteraceae</taxon>
        <taxon>Luteibacter</taxon>
    </lineage>
</organism>
<evidence type="ECO:0000256" key="2">
    <source>
        <dbReference type="SAM" id="SignalP"/>
    </source>
</evidence>
<dbReference type="RefSeq" id="WP_132147526.1">
    <property type="nucleotide sequence ID" value="NZ_SMCS01000012.1"/>
</dbReference>
<comment type="caution">
    <text evidence="3">The sequence shown here is derived from an EMBL/GenBank/DDBJ whole genome shotgun (WGS) entry which is preliminary data.</text>
</comment>
<feature type="compositionally biased region" description="Polar residues" evidence="1">
    <location>
        <begin position="84"/>
        <end position="96"/>
    </location>
</feature>
<reference evidence="3 4" key="1">
    <citation type="submission" date="2019-03" db="EMBL/GenBank/DDBJ databases">
        <title>Above-ground endophytic microbial communities from plants in different locations in the United States.</title>
        <authorList>
            <person name="Frank C."/>
        </authorList>
    </citation>
    <scope>NUCLEOTIDE SEQUENCE [LARGE SCALE GENOMIC DNA]</scope>
    <source>
        <strain evidence="3 4">LP_13_YM</strain>
    </source>
</reference>
<keyword evidence="4" id="KW-1185">Reference proteome</keyword>
<evidence type="ECO:0000256" key="1">
    <source>
        <dbReference type="SAM" id="MobiDB-lite"/>
    </source>
</evidence>
<dbReference type="EMBL" id="SMCS01000012">
    <property type="protein sequence ID" value="TCV91316.1"/>
    <property type="molecule type" value="Genomic_DNA"/>
</dbReference>
<proteinExistence type="predicted"/>
<gene>
    <name evidence="3" type="ORF">EC912_11262</name>
</gene>
<protein>
    <submittedName>
        <fullName evidence="3">Uncharacterized protein</fullName>
    </submittedName>
</protein>
<dbReference type="AlphaFoldDB" id="A0A4R3YGK7"/>